<evidence type="ECO:0000256" key="1">
    <source>
        <dbReference type="ARBA" id="ARBA00006484"/>
    </source>
</evidence>
<dbReference type="PANTHER" id="PTHR43669">
    <property type="entry name" value="5-KETO-D-GLUCONATE 5-REDUCTASE"/>
    <property type="match status" value="1"/>
</dbReference>
<dbReference type="PANTHER" id="PTHR43669:SF14">
    <property type="entry name" value="OXIDOREDUCTASE"/>
    <property type="match status" value="1"/>
</dbReference>
<feature type="non-terminal residue" evidence="3">
    <location>
        <position position="102"/>
    </location>
</feature>
<dbReference type="Gene3D" id="3.40.50.720">
    <property type="entry name" value="NAD(P)-binding Rossmann-like Domain"/>
    <property type="match status" value="1"/>
</dbReference>
<gene>
    <name evidence="3" type="ORF">METZ01_LOCUS424655</name>
</gene>
<organism evidence="3">
    <name type="scientific">marine metagenome</name>
    <dbReference type="NCBI Taxonomy" id="408172"/>
    <lineage>
        <taxon>unclassified sequences</taxon>
        <taxon>metagenomes</taxon>
        <taxon>ecological metagenomes</taxon>
    </lineage>
</organism>
<dbReference type="PRINTS" id="PR00081">
    <property type="entry name" value="GDHRDH"/>
</dbReference>
<protein>
    <recommendedName>
        <fullName evidence="4">SDR family NAD(P)-dependent oxidoreductase</fullName>
    </recommendedName>
</protein>
<dbReference type="InterPro" id="IPR002347">
    <property type="entry name" value="SDR_fam"/>
</dbReference>
<dbReference type="EMBL" id="UINC01168661">
    <property type="protein sequence ID" value="SVD71801.1"/>
    <property type="molecule type" value="Genomic_DNA"/>
</dbReference>
<dbReference type="GO" id="GO:0016491">
    <property type="term" value="F:oxidoreductase activity"/>
    <property type="evidence" value="ECO:0007669"/>
    <property type="project" value="UniProtKB-KW"/>
</dbReference>
<name>A0A382XMV3_9ZZZZ</name>
<reference evidence="3" key="1">
    <citation type="submission" date="2018-05" db="EMBL/GenBank/DDBJ databases">
        <authorList>
            <person name="Lanie J.A."/>
            <person name="Ng W.-L."/>
            <person name="Kazmierczak K.M."/>
            <person name="Andrzejewski T.M."/>
            <person name="Davidsen T.M."/>
            <person name="Wayne K.J."/>
            <person name="Tettelin H."/>
            <person name="Glass J.I."/>
            <person name="Rusch D."/>
            <person name="Podicherti R."/>
            <person name="Tsui H.-C.T."/>
            <person name="Winkler M.E."/>
        </authorList>
    </citation>
    <scope>NUCLEOTIDE SEQUENCE</scope>
</reference>
<comment type="similarity">
    <text evidence="1">Belongs to the short-chain dehydrogenases/reductases (SDR) family.</text>
</comment>
<accession>A0A382XMV3</accession>
<sequence>MDLSNKIALVTGGGSGIGRASALALAAAGADIVVNDIDASKASAVAGEVEARGRRALASVASVADYPAVEGMVDSAWSDFGPIDILVNNAGIYLFYDGPFGD</sequence>
<dbReference type="InterPro" id="IPR036291">
    <property type="entry name" value="NAD(P)-bd_dom_sf"/>
</dbReference>
<dbReference type="Pfam" id="PF00106">
    <property type="entry name" value="adh_short"/>
    <property type="match status" value="1"/>
</dbReference>
<dbReference type="SUPFAM" id="SSF51735">
    <property type="entry name" value="NAD(P)-binding Rossmann-fold domains"/>
    <property type="match status" value="1"/>
</dbReference>
<keyword evidence="2" id="KW-0560">Oxidoreductase</keyword>
<evidence type="ECO:0008006" key="4">
    <source>
        <dbReference type="Google" id="ProtNLM"/>
    </source>
</evidence>
<dbReference type="AlphaFoldDB" id="A0A382XMV3"/>
<proteinExistence type="inferred from homology"/>
<evidence type="ECO:0000256" key="2">
    <source>
        <dbReference type="ARBA" id="ARBA00023002"/>
    </source>
</evidence>
<evidence type="ECO:0000313" key="3">
    <source>
        <dbReference type="EMBL" id="SVD71801.1"/>
    </source>
</evidence>